<dbReference type="CDD" id="cd12797">
    <property type="entry name" value="M23_peptidase"/>
    <property type="match status" value="1"/>
</dbReference>
<proteinExistence type="predicted"/>
<dbReference type="RefSeq" id="WP_074695093.1">
    <property type="nucleotide sequence ID" value="NZ_FNJN01000003.1"/>
</dbReference>
<evidence type="ECO:0000259" key="3">
    <source>
        <dbReference type="Pfam" id="PF01551"/>
    </source>
</evidence>
<evidence type="ECO:0000313" key="5">
    <source>
        <dbReference type="Proteomes" id="UP000186456"/>
    </source>
</evidence>
<feature type="chain" id="PRO_5010307156" evidence="2">
    <location>
        <begin position="27"/>
        <end position="167"/>
    </location>
</feature>
<name>A0A1H0P5U7_MICTS</name>
<evidence type="ECO:0000313" key="4">
    <source>
        <dbReference type="EMBL" id="SDP00108.1"/>
    </source>
</evidence>
<dbReference type="InterPro" id="IPR016047">
    <property type="entry name" value="M23ase_b-sheet_dom"/>
</dbReference>
<dbReference type="Pfam" id="PF01551">
    <property type="entry name" value="Peptidase_M23"/>
    <property type="match status" value="1"/>
</dbReference>
<dbReference type="PANTHER" id="PTHR21666:SF289">
    <property type="entry name" value="L-ALA--D-GLU ENDOPEPTIDASE"/>
    <property type="match status" value="1"/>
</dbReference>
<dbReference type="InterPro" id="IPR050570">
    <property type="entry name" value="Cell_wall_metabolism_enzyme"/>
</dbReference>
<organism evidence="4 5">
    <name type="scientific">Microbacterium testaceum (strain StLB037)</name>
    <dbReference type="NCBI Taxonomy" id="979556"/>
    <lineage>
        <taxon>Bacteria</taxon>
        <taxon>Bacillati</taxon>
        <taxon>Actinomycetota</taxon>
        <taxon>Actinomycetes</taxon>
        <taxon>Micrococcales</taxon>
        <taxon>Microbacteriaceae</taxon>
        <taxon>Microbacterium</taxon>
    </lineage>
</organism>
<dbReference type="Proteomes" id="UP000186456">
    <property type="component" value="Unassembled WGS sequence"/>
</dbReference>
<evidence type="ECO:0000256" key="2">
    <source>
        <dbReference type="SAM" id="SignalP"/>
    </source>
</evidence>
<dbReference type="PANTHER" id="PTHR21666">
    <property type="entry name" value="PEPTIDASE-RELATED"/>
    <property type="match status" value="1"/>
</dbReference>
<dbReference type="SUPFAM" id="SSF51261">
    <property type="entry name" value="Duplicated hybrid motif"/>
    <property type="match status" value="1"/>
</dbReference>
<reference evidence="4 5" key="1">
    <citation type="submission" date="2016-10" db="EMBL/GenBank/DDBJ databases">
        <authorList>
            <person name="de Groot N.N."/>
        </authorList>
    </citation>
    <scope>NUCLEOTIDE SEQUENCE [LARGE SCALE GENOMIC DNA]</scope>
    <source>
        <strain evidence="4 5">StLB037</strain>
    </source>
</reference>
<dbReference type="InterPro" id="IPR011055">
    <property type="entry name" value="Dup_hybrid_motif"/>
</dbReference>
<evidence type="ECO:0000256" key="1">
    <source>
        <dbReference type="ARBA" id="ARBA00022729"/>
    </source>
</evidence>
<feature type="domain" description="M23ase beta-sheet core" evidence="3">
    <location>
        <begin position="61"/>
        <end position="149"/>
    </location>
</feature>
<accession>A0A1H0P5U7</accession>
<gene>
    <name evidence="4" type="ORF">SAMN04487788_1761</name>
</gene>
<protein>
    <submittedName>
        <fullName evidence="4">Peptidase family M23</fullName>
    </submittedName>
</protein>
<sequence>MIPASARLVTLALLTATLLVSSPAEASDGDPLGDRVWVWPAIPARVVRPFVAPAHMYGPGHRGLDLAGDSVRSPADGRVAFVGAVAGRDIVTIDHGDGLVTTLEPVVTDLDVGAVVARASPVGRVAAGGHAGPATVHFGVRWNGEYVNPLRLLGGVPRAVLLPCCER</sequence>
<dbReference type="EMBL" id="FNJN01000003">
    <property type="protein sequence ID" value="SDP00108.1"/>
    <property type="molecule type" value="Genomic_DNA"/>
</dbReference>
<dbReference type="GO" id="GO:0004222">
    <property type="term" value="F:metalloendopeptidase activity"/>
    <property type="evidence" value="ECO:0007669"/>
    <property type="project" value="TreeGrafter"/>
</dbReference>
<dbReference type="Gene3D" id="2.70.70.10">
    <property type="entry name" value="Glucose Permease (Domain IIA)"/>
    <property type="match status" value="1"/>
</dbReference>
<dbReference type="AlphaFoldDB" id="A0A1H0P5U7"/>
<keyword evidence="1 2" id="KW-0732">Signal</keyword>
<feature type="signal peptide" evidence="2">
    <location>
        <begin position="1"/>
        <end position="26"/>
    </location>
</feature>